<protein>
    <submittedName>
        <fullName evidence="1">Uncharacterized protein</fullName>
    </submittedName>
</protein>
<gene>
    <name evidence="1" type="ORF">LCGC14_3009480</name>
</gene>
<feature type="non-terminal residue" evidence="1">
    <location>
        <position position="1"/>
    </location>
</feature>
<dbReference type="AlphaFoldDB" id="A0A0F8WYK3"/>
<organism evidence="1">
    <name type="scientific">marine sediment metagenome</name>
    <dbReference type="NCBI Taxonomy" id="412755"/>
    <lineage>
        <taxon>unclassified sequences</taxon>
        <taxon>metagenomes</taxon>
        <taxon>ecological metagenomes</taxon>
    </lineage>
</organism>
<reference evidence="1" key="1">
    <citation type="journal article" date="2015" name="Nature">
        <title>Complex archaea that bridge the gap between prokaryotes and eukaryotes.</title>
        <authorList>
            <person name="Spang A."/>
            <person name="Saw J.H."/>
            <person name="Jorgensen S.L."/>
            <person name="Zaremba-Niedzwiedzka K."/>
            <person name="Martijn J."/>
            <person name="Lind A.E."/>
            <person name="van Eijk R."/>
            <person name="Schleper C."/>
            <person name="Guy L."/>
            <person name="Ettema T.J."/>
        </authorList>
    </citation>
    <scope>NUCLEOTIDE SEQUENCE</scope>
</reference>
<sequence length="56" mass="6380">APVSTLQRLVKYALRGFIPNKQTFLTLIEQLQSIDLSNPADNDLEYYPDGCPRKNN</sequence>
<name>A0A0F8WYK3_9ZZZZ</name>
<comment type="caution">
    <text evidence="1">The sequence shown here is derived from an EMBL/GenBank/DDBJ whole genome shotgun (WGS) entry which is preliminary data.</text>
</comment>
<dbReference type="EMBL" id="LAZR01062252">
    <property type="protein sequence ID" value="KKK61922.1"/>
    <property type="molecule type" value="Genomic_DNA"/>
</dbReference>
<evidence type="ECO:0000313" key="1">
    <source>
        <dbReference type="EMBL" id="KKK61922.1"/>
    </source>
</evidence>
<accession>A0A0F8WYK3</accession>
<proteinExistence type="predicted"/>